<evidence type="ECO:0000256" key="1">
    <source>
        <dbReference type="ARBA" id="ARBA00022679"/>
    </source>
</evidence>
<dbReference type="InterPro" id="IPR036117">
    <property type="entry name" value="DhaL_dom_sf"/>
</dbReference>
<dbReference type="InterPro" id="IPR004007">
    <property type="entry name" value="DhaL_dom"/>
</dbReference>
<keyword evidence="2" id="KW-0418">Kinase</keyword>
<keyword evidence="1" id="KW-0808">Transferase</keyword>
<dbReference type="InterPro" id="IPR050861">
    <property type="entry name" value="Dihydroxyacetone_Kinase"/>
</dbReference>
<comment type="caution">
    <text evidence="5">The sequence shown here is derived from an EMBL/GenBank/DDBJ whole genome shotgun (WGS) entry which is preliminary data.</text>
</comment>
<evidence type="ECO:0000313" key="6">
    <source>
        <dbReference type="Proteomes" id="UP000727056"/>
    </source>
</evidence>
<organism evidence="5 6">
    <name type="scientific">Streptomyces bohaiensis</name>
    <dbReference type="NCBI Taxonomy" id="1431344"/>
    <lineage>
        <taxon>Bacteria</taxon>
        <taxon>Bacillati</taxon>
        <taxon>Actinomycetota</taxon>
        <taxon>Actinomycetes</taxon>
        <taxon>Kitasatosporales</taxon>
        <taxon>Streptomycetaceae</taxon>
        <taxon>Streptomyces</taxon>
    </lineage>
</organism>
<feature type="domain" description="DhaL" evidence="4">
    <location>
        <begin position="1"/>
        <end position="136"/>
    </location>
</feature>
<evidence type="ECO:0000313" key="5">
    <source>
        <dbReference type="EMBL" id="NJQ17705.1"/>
    </source>
</evidence>
<evidence type="ECO:0000256" key="3">
    <source>
        <dbReference type="SAM" id="MobiDB-lite"/>
    </source>
</evidence>
<sequence length="154" mass="15146">AWADRAGGTSGALWGAALRALGESLGDRAAPAAADVAAGVTEAAAAVRRLGGAEVGDKTMVDVLAPFAETLTSAAEAGARTADAWDRAATAAGTAAAATAELLPRRGRARPHAERSLGTPDAGAHSLALIVRAVHPALAGPAAPTDRPTTKDTP</sequence>
<dbReference type="SMART" id="SM01120">
    <property type="entry name" value="Dak2"/>
    <property type="match status" value="1"/>
</dbReference>
<feature type="region of interest" description="Disordered" evidence="3">
    <location>
        <begin position="99"/>
        <end position="121"/>
    </location>
</feature>
<proteinExistence type="predicted"/>
<evidence type="ECO:0000259" key="4">
    <source>
        <dbReference type="PROSITE" id="PS51480"/>
    </source>
</evidence>
<reference evidence="5 6" key="1">
    <citation type="submission" date="2020-03" db="EMBL/GenBank/DDBJ databases">
        <title>Draft genome of Streptomyces sp. ventii, isolated from the Axial Seamount in the Pacific Ocean, and resequencing of the two type strains Streptomyces lonarensis strain NCL 716 and Streptomyces bohaiensis strain 11A07.</title>
        <authorList>
            <person name="Loughran R.M."/>
            <person name="Pfannmuller K.M."/>
            <person name="Wasson B.J."/>
            <person name="Deadmond M.C."/>
            <person name="Paddock B.E."/>
            <person name="Koyack M.J."/>
            <person name="Gallegos D.A."/>
            <person name="Mitchell E.A."/>
            <person name="Ushijima B."/>
            <person name="Saw J.H."/>
            <person name="Mcphail K.L."/>
            <person name="Videau P."/>
        </authorList>
    </citation>
    <scope>NUCLEOTIDE SEQUENCE [LARGE SCALE GENOMIC DNA]</scope>
    <source>
        <strain evidence="5 6">11A07</strain>
    </source>
</reference>
<protein>
    <submittedName>
        <fullName evidence="5">DAK2 domain-containing protein</fullName>
    </submittedName>
</protein>
<dbReference type="Proteomes" id="UP000727056">
    <property type="component" value="Unassembled WGS sequence"/>
</dbReference>
<dbReference type="SUPFAM" id="SSF101473">
    <property type="entry name" value="DhaL-like"/>
    <property type="match status" value="1"/>
</dbReference>
<gene>
    <name evidence="5" type="ORF">HCN52_22890</name>
</gene>
<accession>A0ABX1CIU2</accession>
<feature type="non-terminal residue" evidence="5">
    <location>
        <position position="1"/>
    </location>
</feature>
<dbReference type="RefSeq" id="WP_168090340.1">
    <property type="nucleotide sequence ID" value="NZ_JAAVJC010000380.1"/>
</dbReference>
<keyword evidence="6" id="KW-1185">Reference proteome</keyword>
<dbReference type="EMBL" id="JAAVJC010000380">
    <property type="protein sequence ID" value="NJQ17705.1"/>
    <property type="molecule type" value="Genomic_DNA"/>
</dbReference>
<dbReference type="Pfam" id="PF02734">
    <property type="entry name" value="Dak2"/>
    <property type="match status" value="1"/>
</dbReference>
<dbReference type="PANTHER" id="PTHR28629">
    <property type="entry name" value="TRIOKINASE/FMN CYCLASE"/>
    <property type="match status" value="1"/>
</dbReference>
<dbReference type="PANTHER" id="PTHR28629:SF4">
    <property type="entry name" value="TRIOKINASE_FMN CYCLASE"/>
    <property type="match status" value="1"/>
</dbReference>
<dbReference type="Gene3D" id="1.25.40.340">
    <property type="match status" value="1"/>
</dbReference>
<name>A0ABX1CIU2_9ACTN</name>
<evidence type="ECO:0000256" key="2">
    <source>
        <dbReference type="ARBA" id="ARBA00022777"/>
    </source>
</evidence>
<dbReference type="PROSITE" id="PS51480">
    <property type="entry name" value="DHAL"/>
    <property type="match status" value="1"/>
</dbReference>